<proteinExistence type="predicted"/>
<evidence type="ECO:0000313" key="1">
    <source>
        <dbReference type="EMBL" id="JAH62778.1"/>
    </source>
</evidence>
<dbReference type="AlphaFoldDB" id="A0A0E9UCX6"/>
<organism evidence="1">
    <name type="scientific">Anguilla anguilla</name>
    <name type="common">European freshwater eel</name>
    <name type="synonym">Muraena anguilla</name>
    <dbReference type="NCBI Taxonomy" id="7936"/>
    <lineage>
        <taxon>Eukaryota</taxon>
        <taxon>Metazoa</taxon>
        <taxon>Chordata</taxon>
        <taxon>Craniata</taxon>
        <taxon>Vertebrata</taxon>
        <taxon>Euteleostomi</taxon>
        <taxon>Actinopterygii</taxon>
        <taxon>Neopterygii</taxon>
        <taxon>Teleostei</taxon>
        <taxon>Anguilliformes</taxon>
        <taxon>Anguillidae</taxon>
        <taxon>Anguilla</taxon>
    </lineage>
</organism>
<protein>
    <submittedName>
        <fullName evidence="1">Uncharacterized protein</fullName>
    </submittedName>
</protein>
<reference evidence="1" key="1">
    <citation type="submission" date="2014-11" db="EMBL/GenBank/DDBJ databases">
        <authorList>
            <person name="Amaro Gonzalez C."/>
        </authorList>
    </citation>
    <scope>NUCLEOTIDE SEQUENCE</scope>
</reference>
<accession>A0A0E9UCX6</accession>
<sequence length="68" mass="7902">MLALCRLSSLKKAFFPFFLLFNQQKTKNISVAGFIWGPSPPFEWTCLKITVHLNVGHFPLDFCWVQNK</sequence>
<reference evidence="1" key="2">
    <citation type="journal article" date="2015" name="Fish Shellfish Immunol.">
        <title>Early steps in the European eel (Anguilla anguilla)-Vibrio vulnificus interaction in the gills: Role of the RtxA13 toxin.</title>
        <authorList>
            <person name="Callol A."/>
            <person name="Pajuelo D."/>
            <person name="Ebbesson L."/>
            <person name="Teles M."/>
            <person name="MacKenzie S."/>
            <person name="Amaro C."/>
        </authorList>
    </citation>
    <scope>NUCLEOTIDE SEQUENCE</scope>
</reference>
<name>A0A0E9UCX6_ANGAN</name>
<dbReference type="EMBL" id="GBXM01045799">
    <property type="protein sequence ID" value="JAH62778.1"/>
    <property type="molecule type" value="Transcribed_RNA"/>
</dbReference>